<dbReference type="EMBL" id="WBNM01082330">
    <property type="protein sequence ID" value="NXP83482.1"/>
    <property type="molecule type" value="Genomic_DNA"/>
</dbReference>
<dbReference type="PANTHER" id="PTHR43107:SF4">
    <property type="entry name" value="LONG-CHAIN FATTY ACID TRANSPORT PROTEIN 2"/>
    <property type="match status" value="1"/>
</dbReference>
<name>A0A852CQT7_9PICI</name>
<dbReference type="GO" id="GO:0008206">
    <property type="term" value="P:bile acid metabolic process"/>
    <property type="evidence" value="ECO:0007669"/>
    <property type="project" value="TreeGrafter"/>
</dbReference>
<dbReference type="Proteomes" id="UP000611227">
    <property type="component" value="Unassembled WGS sequence"/>
</dbReference>
<evidence type="ECO:0000313" key="3">
    <source>
        <dbReference type="EMBL" id="NXP83482.1"/>
    </source>
</evidence>
<comment type="similarity">
    <text evidence="1">Belongs to the ATP-dependent AMP-binding enzyme family.</text>
</comment>
<accession>A0A852CQT7</accession>
<dbReference type="GO" id="GO:0005324">
    <property type="term" value="F:long-chain fatty acid transmembrane transporter activity"/>
    <property type="evidence" value="ECO:0007669"/>
    <property type="project" value="TreeGrafter"/>
</dbReference>
<keyword evidence="2" id="KW-0436">Ligase</keyword>
<keyword evidence="4" id="KW-1185">Reference proteome</keyword>
<sequence>QATLEITGTFKQCKVNLVREGFDPSSIQDPLFIRDEQQKSYIPLQPQAYQAILERKLNL</sequence>
<gene>
    <name evidence="3" type="primary">Slc27a2_1</name>
    <name evidence="3" type="ORF">RAMSUL_R14541</name>
</gene>
<evidence type="ECO:0000313" key="4">
    <source>
        <dbReference type="Proteomes" id="UP000611227"/>
    </source>
</evidence>
<proteinExistence type="inferred from homology"/>
<evidence type="ECO:0000256" key="1">
    <source>
        <dbReference type="ARBA" id="ARBA00006432"/>
    </source>
</evidence>
<evidence type="ECO:0000256" key="2">
    <source>
        <dbReference type="ARBA" id="ARBA00022598"/>
    </source>
</evidence>
<dbReference type="AlphaFoldDB" id="A0A852CQT7"/>
<feature type="non-terminal residue" evidence="3">
    <location>
        <position position="1"/>
    </location>
</feature>
<dbReference type="PANTHER" id="PTHR43107">
    <property type="entry name" value="LONG-CHAIN FATTY ACID TRANSPORT PROTEIN"/>
    <property type="match status" value="1"/>
</dbReference>
<dbReference type="GO" id="GO:0005886">
    <property type="term" value="C:plasma membrane"/>
    <property type="evidence" value="ECO:0007669"/>
    <property type="project" value="TreeGrafter"/>
</dbReference>
<dbReference type="GO" id="GO:0044539">
    <property type="term" value="P:long-chain fatty acid import into cell"/>
    <property type="evidence" value="ECO:0007669"/>
    <property type="project" value="TreeGrafter"/>
</dbReference>
<dbReference type="GO" id="GO:0005789">
    <property type="term" value="C:endoplasmic reticulum membrane"/>
    <property type="evidence" value="ECO:0007669"/>
    <property type="project" value="TreeGrafter"/>
</dbReference>
<comment type="caution">
    <text evidence="3">The sequence shown here is derived from an EMBL/GenBank/DDBJ whole genome shotgun (WGS) entry which is preliminary data.</text>
</comment>
<reference evidence="3" key="1">
    <citation type="submission" date="2019-09" db="EMBL/GenBank/DDBJ databases">
        <title>Bird 10,000 Genomes (B10K) Project - Family phase.</title>
        <authorList>
            <person name="Zhang G."/>
        </authorList>
    </citation>
    <scope>NUCLEOTIDE SEQUENCE</scope>
    <source>
        <strain evidence="3">B10K-DU-001-30</strain>
        <tissue evidence="3">Muscle</tissue>
    </source>
</reference>
<organism evidence="3 4">
    <name type="scientific">Ramphastos sulfuratus</name>
    <dbReference type="NCBI Taxonomy" id="322582"/>
    <lineage>
        <taxon>Eukaryota</taxon>
        <taxon>Metazoa</taxon>
        <taxon>Chordata</taxon>
        <taxon>Craniata</taxon>
        <taxon>Vertebrata</taxon>
        <taxon>Euteleostomi</taxon>
        <taxon>Archelosauria</taxon>
        <taxon>Archosauria</taxon>
        <taxon>Dinosauria</taxon>
        <taxon>Saurischia</taxon>
        <taxon>Theropoda</taxon>
        <taxon>Coelurosauria</taxon>
        <taxon>Aves</taxon>
        <taxon>Neognathae</taxon>
        <taxon>Neoaves</taxon>
        <taxon>Telluraves</taxon>
        <taxon>Coraciimorphae</taxon>
        <taxon>Piciformes</taxon>
        <taxon>Ramphastidae</taxon>
        <taxon>Ramphastos</taxon>
    </lineage>
</organism>
<feature type="non-terminal residue" evidence="3">
    <location>
        <position position="59"/>
    </location>
</feature>
<protein>
    <submittedName>
        <fullName evidence="3">S27A2 synthetase</fullName>
    </submittedName>
</protein>
<dbReference type="GO" id="GO:0004467">
    <property type="term" value="F:long-chain fatty acid-CoA ligase activity"/>
    <property type="evidence" value="ECO:0007669"/>
    <property type="project" value="TreeGrafter"/>
</dbReference>